<comment type="similarity">
    <text evidence="2 8">Belongs to the ammonia transporter channel (TC 1.A.11.2) family.</text>
</comment>
<feature type="transmembrane region" description="Helical" evidence="8">
    <location>
        <begin position="231"/>
        <end position="252"/>
    </location>
</feature>
<dbReference type="SUPFAM" id="SSF111352">
    <property type="entry name" value="Ammonium transporter"/>
    <property type="match status" value="1"/>
</dbReference>
<feature type="transmembrane region" description="Helical" evidence="8">
    <location>
        <begin position="352"/>
        <end position="372"/>
    </location>
</feature>
<keyword evidence="4 8" id="KW-0812">Transmembrane</keyword>
<dbReference type="PROSITE" id="PS01219">
    <property type="entry name" value="AMMONIUM_TRANSP"/>
    <property type="match status" value="1"/>
</dbReference>
<feature type="transmembrane region" description="Helical" evidence="8">
    <location>
        <begin position="317"/>
        <end position="340"/>
    </location>
</feature>
<feature type="transmembrane region" description="Helical" evidence="8">
    <location>
        <begin position="130"/>
        <end position="152"/>
    </location>
</feature>
<dbReference type="EMBL" id="SLWL01000008">
    <property type="protein sequence ID" value="TCO12733.1"/>
    <property type="molecule type" value="Genomic_DNA"/>
</dbReference>
<dbReference type="Proteomes" id="UP000294881">
    <property type="component" value="Unassembled WGS sequence"/>
</dbReference>
<dbReference type="InterPro" id="IPR001905">
    <property type="entry name" value="Ammonium_transpt"/>
</dbReference>
<gene>
    <name evidence="10" type="ORF">EV666_10856</name>
</gene>
<protein>
    <recommendedName>
        <fullName evidence="8">Ammonium transporter</fullName>
    </recommendedName>
</protein>
<dbReference type="AlphaFoldDB" id="A0A4R2GRJ4"/>
<organism evidence="10 11">
    <name type="scientific">Camelimonas lactis</name>
    <dbReference type="NCBI Taxonomy" id="659006"/>
    <lineage>
        <taxon>Bacteria</taxon>
        <taxon>Pseudomonadati</taxon>
        <taxon>Pseudomonadota</taxon>
        <taxon>Alphaproteobacteria</taxon>
        <taxon>Hyphomicrobiales</taxon>
        <taxon>Chelatococcaceae</taxon>
        <taxon>Camelimonas</taxon>
    </lineage>
</organism>
<feature type="transmembrane region" description="Helical" evidence="8">
    <location>
        <begin position="198"/>
        <end position="219"/>
    </location>
</feature>
<feature type="transmembrane region" description="Helical" evidence="8">
    <location>
        <begin position="42"/>
        <end position="66"/>
    </location>
</feature>
<feature type="transmembrane region" description="Helical" evidence="8">
    <location>
        <begin position="164"/>
        <end position="186"/>
    </location>
</feature>
<evidence type="ECO:0000256" key="5">
    <source>
        <dbReference type="ARBA" id="ARBA00022989"/>
    </source>
</evidence>
<reference evidence="10 11" key="1">
    <citation type="submission" date="2019-03" db="EMBL/GenBank/DDBJ databases">
        <title>Genomic Encyclopedia of Type Strains, Phase IV (KMG-IV): sequencing the most valuable type-strain genomes for metagenomic binning, comparative biology and taxonomic classification.</title>
        <authorList>
            <person name="Goeker M."/>
        </authorList>
    </citation>
    <scope>NUCLEOTIDE SEQUENCE [LARGE SCALE GENOMIC DNA]</scope>
    <source>
        <strain evidence="10 11">DSM 22958</strain>
    </source>
</reference>
<dbReference type="InterPro" id="IPR029020">
    <property type="entry name" value="Ammonium/urea_transptr"/>
</dbReference>
<keyword evidence="11" id="KW-1185">Reference proteome</keyword>
<feature type="transmembrane region" description="Helical" evidence="8">
    <location>
        <begin position="287"/>
        <end position="305"/>
    </location>
</feature>
<feature type="domain" description="Ammonium transporter AmtB-like" evidence="9">
    <location>
        <begin position="10"/>
        <end position="401"/>
    </location>
</feature>
<dbReference type="Pfam" id="PF00909">
    <property type="entry name" value="Ammonium_transp"/>
    <property type="match status" value="1"/>
</dbReference>
<evidence type="ECO:0000256" key="4">
    <source>
        <dbReference type="ARBA" id="ARBA00022692"/>
    </source>
</evidence>
<dbReference type="PANTHER" id="PTHR43029:SF10">
    <property type="entry name" value="AMMONIUM TRANSPORTER MEP2"/>
    <property type="match status" value="1"/>
</dbReference>
<sequence length="413" mass="43787">MQGINAGDTAFVLMCTALVCMMTPALALFYGGLVKQRDMLSIMIQNFVCMGVVGLIWVFGGFSLVFGPDINGVIGNISTYFGMYHVGIGPNPAYAKSVPFIMVFAYQMMFAIITPALMTGAFVGRFQFGAYLLFIAFWTGLVYLPAAHWIWGGGFLAKMGVVDFAGGIVIHTAAGFSALATAAYLGKRKLGVGEKESMPASLPLVALGAGLLWFGWFGFNAGGAYAADALAAYAFTNTMLAGSIAMLVWMFWEWLETRRPSFSGVLVGAVAGLATITPASGYVEPMAALLIGAAGATVCYYARYVQKWLKIDDTLEVWRAHGVGGVTGALLIGVLASSHINQVQASAHQLGVQALAVAIVAAWAVIITLVLLKALDAMGILRVPEEVQLAGLDVAETGERAVNLWNMDSKRAE</sequence>
<dbReference type="OrthoDB" id="9814202at2"/>
<dbReference type="InterPro" id="IPR018047">
    <property type="entry name" value="Ammonium_transpt_CS"/>
</dbReference>
<evidence type="ECO:0000256" key="6">
    <source>
        <dbReference type="ARBA" id="ARBA00023136"/>
    </source>
</evidence>
<dbReference type="RefSeq" id="WP_132007066.1">
    <property type="nucleotide sequence ID" value="NZ_JBHUNN010000001.1"/>
</dbReference>
<feature type="transmembrane region" description="Helical" evidence="8">
    <location>
        <begin position="264"/>
        <end position="281"/>
    </location>
</feature>
<feature type="transmembrane region" description="Helical" evidence="8">
    <location>
        <begin position="100"/>
        <end position="123"/>
    </location>
</feature>
<feature type="transmembrane region" description="Helical" evidence="8">
    <location>
        <begin position="6"/>
        <end position="30"/>
    </location>
</feature>
<keyword evidence="5 8" id="KW-1133">Transmembrane helix</keyword>
<dbReference type="Gene3D" id="1.10.3430.10">
    <property type="entry name" value="Ammonium transporter AmtB like domains"/>
    <property type="match status" value="1"/>
</dbReference>
<evidence type="ECO:0000256" key="7">
    <source>
        <dbReference type="ARBA" id="ARBA00023177"/>
    </source>
</evidence>
<evidence type="ECO:0000256" key="1">
    <source>
        <dbReference type="ARBA" id="ARBA00004141"/>
    </source>
</evidence>
<dbReference type="NCBIfam" id="TIGR00836">
    <property type="entry name" value="amt"/>
    <property type="match status" value="1"/>
</dbReference>
<keyword evidence="3 8" id="KW-0813">Transport</keyword>
<evidence type="ECO:0000313" key="10">
    <source>
        <dbReference type="EMBL" id="TCO12733.1"/>
    </source>
</evidence>
<evidence type="ECO:0000313" key="11">
    <source>
        <dbReference type="Proteomes" id="UP000294881"/>
    </source>
</evidence>
<evidence type="ECO:0000259" key="9">
    <source>
        <dbReference type="Pfam" id="PF00909"/>
    </source>
</evidence>
<proteinExistence type="inferred from homology"/>
<dbReference type="GO" id="GO:0008519">
    <property type="term" value="F:ammonium channel activity"/>
    <property type="evidence" value="ECO:0007669"/>
    <property type="project" value="InterPro"/>
</dbReference>
<evidence type="ECO:0000256" key="3">
    <source>
        <dbReference type="ARBA" id="ARBA00022448"/>
    </source>
</evidence>
<dbReference type="InterPro" id="IPR024041">
    <property type="entry name" value="NH4_transpt_AmtB-like_dom"/>
</dbReference>
<keyword evidence="7 8" id="KW-0924">Ammonia transport</keyword>
<keyword evidence="6 8" id="KW-0472">Membrane</keyword>
<dbReference type="GO" id="GO:0005886">
    <property type="term" value="C:plasma membrane"/>
    <property type="evidence" value="ECO:0007669"/>
    <property type="project" value="UniProtKB-SubCell"/>
</dbReference>
<accession>A0A4R2GRJ4</accession>
<evidence type="ECO:0000256" key="2">
    <source>
        <dbReference type="ARBA" id="ARBA00005887"/>
    </source>
</evidence>
<dbReference type="PANTHER" id="PTHR43029">
    <property type="entry name" value="AMMONIUM TRANSPORTER MEP2"/>
    <property type="match status" value="1"/>
</dbReference>
<name>A0A4R2GRJ4_9HYPH</name>
<comment type="subcellular location">
    <subcellularLocation>
        <location evidence="8">Cell membrane</location>
        <topology evidence="8">Multi-pass membrane protein</topology>
    </subcellularLocation>
    <subcellularLocation>
        <location evidence="1">Membrane</location>
        <topology evidence="1">Multi-pass membrane protein</topology>
    </subcellularLocation>
</comment>
<evidence type="ECO:0000256" key="8">
    <source>
        <dbReference type="RuleBase" id="RU362002"/>
    </source>
</evidence>
<comment type="caution">
    <text evidence="10">The sequence shown here is derived from an EMBL/GenBank/DDBJ whole genome shotgun (WGS) entry which is preliminary data.</text>
</comment>